<dbReference type="InterPro" id="IPR055354">
    <property type="entry name" value="DUF7507"/>
</dbReference>
<evidence type="ECO:0000313" key="5">
    <source>
        <dbReference type="EMBL" id="MFB9057291.1"/>
    </source>
</evidence>
<gene>
    <name evidence="5" type="ORF">ACFFU9_11135</name>
</gene>
<proteinExistence type="predicted"/>
<evidence type="ECO:0000259" key="3">
    <source>
        <dbReference type="Pfam" id="PF19081"/>
    </source>
</evidence>
<dbReference type="InterPro" id="IPR044023">
    <property type="entry name" value="Ig_7"/>
</dbReference>
<feature type="signal peptide" evidence="2">
    <location>
        <begin position="1"/>
        <end position="23"/>
    </location>
</feature>
<dbReference type="Pfam" id="PF17963">
    <property type="entry name" value="Big_9"/>
    <property type="match status" value="1"/>
</dbReference>
<dbReference type="NCBIfam" id="TIGR01451">
    <property type="entry name" value="B_ant_repeat"/>
    <property type="match status" value="4"/>
</dbReference>
<keyword evidence="6" id="KW-1185">Reference proteome</keyword>
<feature type="compositionally biased region" description="Acidic residues" evidence="1">
    <location>
        <begin position="1858"/>
        <end position="1871"/>
    </location>
</feature>
<dbReference type="Pfam" id="PF24346">
    <property type="entry name" value="DUF7507"/>
    <property type="match status" value="4"/>
</dbReference>
<dbReference type="Gene3D" id="2.60.40.2810">
    <property type="match status" value="1"/>
</dbReference>
<evidence type="ECO:0000256" key="1">
    <source>
        <dbReference type="SAM" id="MobiDB-lite"/>
    </source>
</evidence>
<accession>A0ABV5FCY6</accession>
<dbReference type="InterPro" id="IPR026341">
    <property type="entry name" value="T9SS_type_B"/>
</dbReference>
<feature type="region of interest" description="Disordered" evidence="1">
    <location>
        <begin position="1843"/>
        <end position="1875"/>
    </location>
</feature>
<dbReference type="Proteomes" id="UP001589585">
    <property type="component" value="Unassembled WGS sequence"/>
</dbReference>
<dbReference type="RefSeq" id="WP_379861516.1">
    <property type="nucleotide sequence ID" value="NZ_JBHMFC010000073.1"/>
</dbReference>
<dbReference type="InterPro" id="IPR047589">
    <property type="entry name" value="DUF11_rpt"/>
</dbReference>
<feature type="domain" description="DUF7507" evidence="4">
    <location>
        <begin position="2022"/>
        <end position="2120"/>
    </location>
</feature>
<feature type="chain" id="PRO_5047341092" evidence="2">
    <location>
        <begin position="24"/>
        <end position="2322"/>
    </location>
</feature>
<feature type="domain" description="Ig-like" evidence="3">
    <location>
        <begin position="660"/>
        <end position="735"/>
    </location>
</feature>
<dbReference type="InterPro" id="IPR051172">
    <property type="entry name" value="Chlamydia_OmcB"/>
</dbReference>
<sequence length="2322" mass="245081">MKSIFRLLLLLSLVVFYPTQVNAEGSKDLYPSGASGHRAYLISHNPESQVNGWPFLSRGTHFVYARTNEVITAASSAQGIGNGLIVLIAPDGTTYTSVQGSSIGRIANRTEELAGPNAPGGYVPFSQVVGPGQAGIWQVDFIATRTVPSFNQKGASGLANANWSEQNDESSAILAWDVTVFDTADNALSGRVYANLLAQYVGGPYYGIMYVLTNDGYVYKVNNNGQYGVGFMSFSNNKGLTTGTGDNATPSYKSLNDFGSGVPTKDPREPDGLYSITHKMFYSFPDNTMPAVANMPGRTIWLNPQKVIPTVTNVEFIGVEGAQHQMSQKGGFIEFEANMSGTYKIVINRDGGFVERILTGTAQVGTNSVLWDGRDGAGNPLLEGTAQISVNVRLQGAEVHFPFIDLEFNANGLIIEQLNDDGSVKSDIVYWDDSDIVSTSNAPSNPTVNGNDGAGISSNINGHIWSGNYGNDKVMDTWTYILGDSYSISKNIEVALVDLAILNIESITPITEITPGESITYSVPVINYGPSSAKNAPFHFKVPNGFSIENLSDVIYSLTCQDAAVNNLSIDADGNINALLDIPNGCRVNFNITGKVGATLVCNPIVVEASIMRPHDVTDIDATNPDPLTPPTDPHLECLNGTTTEACNNIKYNDAIVVSPAVPISNGNKLGCEGETLMATASVPSGSTILWYDAPSGGNVVANPQLDTLGTVRYYAETNNGGCTSAQRTEVILSIEGKPNLTINDPLPVCEPTAVDLTLAEITDGSGPMLEFSYYTDASATTPLVGPENINVSGTYYIKGTNIITGCSDIKPVQVEIMGRPELLIGQPTCSGGNGSITILEPLGSDYEYSIDGVNYQASVTFVDVIPGTYHVTAKDTRTNCESLAEVATIDNSPAPPTPSVVQPNCSDATGTISLPLYAGANYSINGGATFVTNNIFNGLSSGVYDVIIRDSSNCTTAPVQVTIEPASAALQAPKSGGNQYGCATIANIPTLTATASVGMGETLIWYDAPSGGNVVSNPSLNAIGEIVYYAEGSMGNCTSTRTPVFLRIDISPEIDNLVDQNSCGPYTFPAITGTNLSGNEAYYTGVNGSGTRYVPGDQIADSGVHNLFIYDELISVEECPVALDILTNTTEDPAKYQTMRSYIYPGQIDQMFWSGNASVDILHNYPGTVPPGSGTNSIVHNSITGDIQLPGIENCTLAGDSVELTISVDVENLGPGVVRSSYVGGLFVIDKATKTTIGGRQNFPVIAPGATRTVTAIRTVSHADIVAGNIAVIIQIESHQDGHAKSWQLSNFQLAYDFSAVGQAVCADEPTFELTIQDIVTAGEIAGEFTQNETICSGETPNGLISTVSGTGSGTISYIWEASTTDSQTGFTEIIGANGESYSPTSLSETTFYRRITKSTLNGFDCLSEPTPVVTITVNPQIVNNTISEAQTVCNGETPDLIVGSTPSGGNGAYVYEWEQSVDNGLTWTMAVGLSDEKDYAPGALIQETLYRRNVTDGVCSANISNEVKISIADFPIGYDDTIDNLDCTGSFTYDLAANSMDIANGGNGVAGIYSWTPMPNMNVIGATSGTGQTILSQTLINISSTEQQVRYVIEGKSETVPSCSSRFYITVNVPVCSSMSIDKVADINTVDAVDDIINYTITVSNTGNANQTNVIVNDHLVGGNLMGFTGDNGNDVLEAGEVWVYTTTYTVLENDLNNFGNPIQGSGLIRNTVSVVSDQIPTAITATEDVMITEDPSLRAVKTASITDNGDGILGAGDTIAYTITVANTGNVTLGGINLADTFTDAHGAVLALTTEPAFKGADQGSAEGTLLVGETATYIATYVIDQSAVDAGGVANSVVASGDSPAGTRVSDTSDNGDDTDGNTEDDTTVTNFTEDPSLRAVKTASITDNGDGVLGTGDAIAYTITVANTGNVTLGGITLADTFTDAHGAVLALTTEPAFKGADQGSAEGTLLVGETATYIATYVIEQSAVDASGVANSVVASGDSPAGTRVSDTSDNGDDTDGNTEDDSTQVVFEHYPEITLVKTSELKAGGSLGDIITYAFTATNSGNVTLTNVVVDDLLTNTINLSIQPSTLAPGESGIATATYIITQLDMIEGSVVNSAFVKGLDPNSNEVEDISGTEIDNDDPTTTYVIKKDPETLDDSAETLIGQPVNIPIMENDIAYDTYLVPETIEILQGPSYGTITIDANGMVVYTPTPGIKFTGQDNFTYRIKDAYESWSNVATVTITIKGLFFPNAISPNGDGDNDAFEIIGIEYYKDAEVLIFNRWGNEVYRNSNYKNGNNKFSGEGLNNGTYYYVVNLTNEKGSVENYKGWLFIQR</sequence>
<dbReference type="NCBIfam" id="TIGR04131">
    <property type="entry name" value="Bac_Flav_CTERM"/>
    <property type="match status" value="1"/>
</dbReference>
<evidence type="ECO:0000259" key="4">
    <source>
        <dbReference type="Pfam" id="PF24346"/>
    </source>
</evidence>
<organism evidence="5 6">
    <name type="scientific">Mariniflexile ostreae</name>
    <dbReference type="NCBI Taxonomy" id="1520892"/>
    <lineage>
        <taxon>Bacteria</taxon>
        <taxon>Pseudomonadati</taxon>
        <taxon>Bacteroidota</taxon>
        <taxon>Flavobacteriia</taxon>
        <taxon>Flavobacteriales</taxon>
        <taxon>Flavobacteriaceae</taxon>
        <taxon>Mariniflexile</taxon>
    </lineage>
</organism>
<reference evidence="5 6" key="1">
    <citation type="submission" date="2024-09" db="EMBL/GenBank/DDBJ databases">
        <authorList>
            <person name="Sun Q."/>
            <person name="Mori K."/>
        </authorList>
    </citation>
    <scope>NUCLEOTIDE SEQUENCE [LARGE SCALE GENOMIC DNA]</scope>
    <source>
        <strain evidence="5 6">CECT 8622</strain>
    </source>
</reference>
<feature type="domain" description="DUF7507" evidence="4">
    <location>
        <begin position="1738"/>
        <end position="1855"/>
    </location>
</feature>
<keyword evidence="2" id="KW-0732">Signal</keyword>
<dbReference type="Pfam" id="PF19081">
    <property type="entry name" value="Ig_7"/>
    <property type="match status" value="1"/>
</dbReference>
<dbReference type="EMBL" id="JBHMFC010000073">
    <property type="protein sequence ID" value="MFB9057291.1"/>
    <property type="molecule type" value="Genomic_DNA"/>
</dbReference>
<dbReference type="Pfam" id="PF13585">
    <property type="entry name" value="CHU_C"/>
    <property type="match status" value="1"/>
</dbReference>
<name>A0ABV5FCY6_9FLAO</name>
<comment type="caution">
    <text evidence="5">The sequence shown here is derived from an EMBL/GenBank/DDBJ whole genome shotgun (WGS) entry which is preliminary data.</text>
</comment>
<feature type="region of interest" description="Disordered" evidence="1">
    <location>
        <begin position="1985"/>
        <end position="2012"/>
    </location>
</feature>
<feature type="domain" description="DUF7507" evidence="4">
    <location>
        <begin position="1620"/>
        <end position="1700"/>
    </location>
</feature>
<feature type="compositionally biased region" description="Acidic residues" evidence="1">
    <location>
        <begin position="2000"/>
        <end position="2012"/>
    </location>
</feature>
<evidence type="ECO:0000256" key="2">
    <source>
        <dbReference type="SAM" id="SignalP"/>
    </source>
</evidence>
<protein>
    <submittedName>
        <fullName evidence="5">Gliding motility-associated C-terminal domain-containing protein</fullName>
    </submittedName>
</protein>
<feature type="domain" description="DUF7507" evidence="4">
    <location>
        <begin position="1880"/>
        <end position="1997"/>
    </location>
</feature>
<dbReference type="PANTHER" id="PTHR34819">
    <property type="entry name" value="LARGE CYSTEINE-RICH PERIPLASMIC PROTEIN OMCB"/>
    <property type="match status" value="1"/>
</dbReference>
<dbReference type="PANTHER" id="PTHR34819:SF3">
    <property type="entry name" value="CELL SURFACE PROTEIN"/>
    <property type="match status" value="1"/>
</dbReference>
<evidence type="ECO:0000313" key="6">
    <source>
        <dbReference type="Proteomes" id="UP001589585"/>
    </source>
</evidence>